<evidence type="ECO:0000256" key="4">
    <source>
        <dbReference type="ARBA" id="ARBA00022692"/>
    </source>
</evidence>
<keyword evidence="3 11" id="KW-0813">Transport</keyword>
<feature type="repeat" description="Solcar" evidence="10">
    <location>
        <begin position="114"/>
        <end position="205"/>
    </location>
</feature>
<evidence type="ECO:0000313" key="12">
    <source>
        <dbReference type="EMBL" id="UKK02050.1"/>
    </source>
</evidence>
<evidence type="ECO:0000256" key="1">
    <source>
        <dbReference type="ARBA" id="ARBA00004448"/>
    </source>
</evidence>
<feature type="repeat" description="Solcar" evidence="10">
    <location>
        <begin position="17"/>
        <end position="104"/>
    </location>
</feature>
<dbReference type="EMBL" id="CP056071">
    <property type="protein sequence ID" value="UKK02050.1"/>
    <property type="molecule type" value="Genomic_DNA"/>
</dbReference>
<protein>
    <submittedName>
        <fullName evidence="12">Oxoglutarate/malate translocator protein</fullName>
    </submittedName>
</protein>
<evidence type="ECO:0000256" key="3">
    <source>
        <dbReference type="ARBA" id="ARBA00022448"/>
    </source>
</evidence>
<keyword evidence="7" id="KW-1133">Transmembrane helix</keyword>
<evidence type="ECO:0000256" key="9">
    <source>
        <dbReference type="ARBA" id="ARBA00023136"/>
    </source>
</evidence>
<evidence type="ECO:0000256" key="6">
    <source>
        <dbReference type="ARBA" id="ARBA00022792"/>
    </source>
</evidence>
<dbReference type="Gene3D" id="1.50.40.10">
    <property type="entry name" value="Mitochondrial carrier domain"/>
    <property type="match status" value="1"/>
</dbReference>
<dbReference type="GO" id="GO:0055085">
    <property type="term" value="P:transmembrane transport"/>
    <property type="evidence" value="ECO:0007669"/>
    <property type="project" value="InterPro"/>
</dbReference>
<evidence type="ECO:0000256" key="11">
    <source>
        <dbReference type="RuleBase" id="RU000488"/>
    </source>
</evidence>
<name>A0A976MCG1_THEOR</name>
<evidence type="ECO:0000256" key="10">
    <source>
        <dbReference type="PROSITE-ProRule" id="PRU00282"/>
    </source>
</evidence>
<accession>A0A976MCG1</accession>
<dbReference type="PANTHER" id="PTHR45618">
    <property type="entry name" value="MITOCHONDRIAL DICARBOXYLATE CARRIER-RELATED"/>
    <property type="match status" value="1"/>
</dbReference>
<gene>
    <name evidence="12" type="ORF">MACK_001404</name>
</gene>
<keyword evidence="8" id="KW-0496">Mitochondrion</keyword>
<keyword evidence="6" id="KW-0999">Mitochondrion inner membrane</keyword>
<keyword evidence="9 10" id="KW-0472">Membrane</keyword>
<sequence length="325" mass="36320">MSDYNLTFLPPKARKYVNPYVPFVLGGLSGCTSTMIIQPIDMVKVRIQVYAATQRGSVSPFTMISMIFKNEGMLSFYKGLDAACARQLLYTTTRLGLFRSLSDHIKAKNNTKTIPFYQKCCLSMFCGAVGAMVGNPADLALVRMQSDATVTADQRKNYTSLFNTIYRIIKEEGILNLWRGSLPTVVRAVSLNLGMLSSFDQSKEVLAKYIKEGTLLHTCLSSAVAGFFAVTFSLPFDYVKTCMQKQNQRGTAYKGIMDCIIRNYSEGGILRFYSSYATYYVRVAPHAMLTLILMDTFTKFLKKSKPTLIPKPPPKVEAKVEQVAE</sequence>
<evidence type="ECO:0000256" key="8">
    <source>
        <dbReference type="ARBA" id="ARBA00023128"/>
    </source>
</evidence>
<proteinExistence type="inferred from homology"/>
<evidence type="ECO:0000256" key="2">
    <source>
        <dbReference type="ARBA" id="ARBA00006375"/>
    </source>
</evidence>
<reference evidence="12" key="1">
    <citation type="submission" date="2022-07" db="EMBL/GenBank/DDBJ databases">
        <title>Evaluation of T. orientalis genome assembly methods using nanopore sequencing and analysis of variation between genomes.</title>
        <authorList>
            <person name="Yam J."/>
            <person name="Micallef M.L."/>
            <person name="Liu M."/>
            <person name="Djordjevic S.P."/>
            <person name="Bogema D.R."/>
            <person name="Jenkins C."/>
        </authorList>
    </citation>
    <scope>NUCLEOTIDE SEQUENCE</scope>
    <source>
        <strain evidence="12">Goon Nure</strain>
    </source>
</reference>
<dbReference type="PROSITE" id="PS50920">
    <property type="entry name" value="SOLCAR"/>
    <property type="match status" value="3"/>
</dbReference>
<dbReference type="InterPro" id="IPR002067">
    <property type="entry name" value="MCP"/>
</dbReference>
<dbReference type="Pfam" id="PF00153">
    <property type="entry name" value="Mito_carr"/>
    <property type="match status" value="3"/>
</dbReference>
<dbReference type="InterPro" id="IPR050391">
    <property type="entry name" value="Mito_Metabolite_Transporter"/>
</dbReference>
<keyword evidence="5" id="KW-0677">Repeat</keyword>
<dbReference type="SUPFAM" id="SSF103506">
    <property type="entry name" value="Mitochondrial carrier"/>
    <property type="match status" value="1"/>
</dbReference>
<dbReference type="InterPro" id="IPR023395">
    <property type="entry name" value="MCP_dom_sf"/>
</dbReference>
<keyword evidence="4 10" id="KW-0812">Transmembrane</keyword>
<evidence type="ECO:0000313" key="13">
    <source>
        <dbReference type="Proteomes" id="UP000244811"/>
    </source>
</evidence>
<comment type="similarity">
    <text evidence="2 11">Belongs to the mitochondrial carrier (TC 2.A.29) family.</text>
</comment>
<dbReference type="FunFam" id="1.50.40.10:FF:000009">
    <property type="entry name" value="Mitochondrial 2-oxoglutarate/malate carrier protein"/>
    <property type="match status" value="1"/>
</dbReference>
<dbReference type="InterPro" id="IPR018108">
    <property type="entry name" value="MCP_transmembrane"/>
</dbReference>
<evidence type="ECO:0000256" key="7">
    <source>
        <dbReference type="ARBA" id="ARBA00022989"/>
    </source>
</evidence>
<dbReference type="PRINTS" id="PR00926">
    <property type="entry name" value="MITOCARRIER"/>
</dbReference>
<dbReference type="Proteomes" id="UP000244811">
    <property type="component" value="Chromosome 2"/>
</dbReference>
<organism evidence="12 13">
    <name type="scientific">Theileria orientalis</name>
    <dbReference type="NCBI Taxonomy" id="68886"/>
    <lineage>
        <taxon>Eukaryota</taxon>
        <taxon>Sar</taxon>
        <taxon>Alveolata</taxon>
        <taxon>Apicomplexa</taxon>
        <taxon>Aconoidasida</taxon>
        <taxon>Piroplasmida</taxon>
        <taxon>Theileriidae</taxon>
        <taxon>Theileria</taxon>
    </lineage>
</organism>
<evidence type="ECO:0000256" key="5">
    <source>
        <dbReference type="ARBA" id="ARBA00022737"/>
    </source>
</evidence>
<dbReference type="GO" id="GO:0005743">
    <property type="term" value="C:mitochondrial inner membrane"/>
    <property type="evidence" value="ECO:0007669"/>
    <property type="project" value="UniProtKB-SubCell"/>
</dbReference>
<dbReference type="AlphaFoldDB" id="A0A976MCG1"/>
<feature type="repeat" description="Solcar" evidence="10">
    <location>
        <begin position="213"/>
        <end position="300"/>
    </location>
</feature>
<comment type="subcellular location">
    <subcellularLocation>
        <location evidence="1">Mitochondrion inner membrane</location>
        <topology evidence="1">Multi-pass membrane protein</topology>
    </subcellularLocation>
</comment>